<dbReference type="PANTHER" id="PTHR16040">
    <property type="entry name" value="AUSTRALIN, ISOFORM A-RELATED"/>
    <property type="match status" value="1"/>
</dbReference>
<dbReference type="InterPro" id="IPR018867">
    <property type="entry name" value="Cell_div_borealin"/>
</dbReference>
<feature type="region of interest" description="Disordered" evidence="10">
    <location>
        <begin position="307"/>
        <end position="341"/>
    </location>
</feature>
<evidence type="ECO:0000313" key="13">
    <source>
        <dbReference type="EMBL" id="KIO11120.1"/>
    </source>
</evidence>
<evidence type="ECO:0000256" key="2">
    <source>
        <dbReference type="ARBA" id="ARBA00004584"/>
    </source>
</evidence>
<feature type="domain" description="Borealin N-terminal" evidence="11">
    <location>
        <begin position="14"/>
        <end position="70"/>
    </location>
</feature>
<evidence type="ECO:0000256" key="4">
    <source>
        <dbReference type="ARBA" id="ARBA00022454"/>
    </source>
</evidence>
<protein>
    <submittedName>
        <fullName evidence="13">Uncharacterized protein</fullName>
    </submittedName>
</protein>
<dbReference type="InParanoid" id="A0A0C3PBN4"/>
<evidence type="ECO:0000256" key="6">
    <source>
        <dbReference type="ARBA" id="ARBA00022776"/>
    </source>
</evidence>
<dbReference type="AlphaFoldDB" id="A0A0C3PBN4"/>
<evidence type="ECO:0000259" key="11">
    <source>
        <dbReference type="Pfam" id="PF10444"/>
    </source>
</evidence>
<evidence type="ECO:0000256" key="9">
    <source>
        <dbReference type="ARBA" id="ARBA00023328"/>
    </source>
</evidence>
<dbReference type="OrthoDB" id="2392550at2759"/>
<dbReference type="InterPro" id="IPR018851">
    <property type="entry name" value="Borealin_N"/>
</dbReference>
<accession>A0A0C3PBN4</accession>
<dbReference type="PANTHER" id="PTHR16040:SF7">
    <property type="entry name" value="AUSTRALIN, ISOFORM A-RELATED"/>
    <property type="match status" value="1"/>
</dbReference>
<gene>
    <name evidence="13" type="ORF">M404DRAFT_994798</name>
</gene>
<dbReference type="GO" id="GO:0005634">
    <property type="term" value="C:nucleus"/>
    <property type="evidence" value="ECO:0007669"/>
    <property type="project" value="UniProtKB-SubCell"/>
</dbReference>
<reference evidence="14" key="2">
    <citation type="submission" date="2015-01" db="EMBL/GenBank/DDBJ databases">
        <title>Evolutionary Origins and Diversification of the Mycorrhizal Mutualists.</title>
        <authorList>
            <consortium name="DOE Joint Genome Institute"/>
            <consortium name="Mycorrhizal Genomics Consortium"/>
            <person name="Kohler A."/>
            <person name="Kuo A."/>
            <person name="Nagy L.G."/>
            <person name="Floudas D."/>
            <person name="Copeland A."/>
            <person name="Barry K.W."/>
            <person name="Cichocki N."/>
            <person name="Veneault-Fourrey C."/>
            <person name="LaButti K."/>
            <person name="Lindquist E.A."/>
            <person name="Lipzen A."/>
            <person name="Lundell T."/>
            <person name="Morin E."/>
            <person name="Murat C."/>
            <person name="Riley R."/>
            <person name="Ohm R."/>
            <person name="Sun H."/>
            <person name="Tunlid A."/>
            <person name="Henrissat B."/>
            <person name="Grigoriev I.V."/>
            <person name="Hibbett D.S."/>
            <person name="Martin F."/>
        </authorList>
    </citation>
    <scope>NUCLEOTIDE SEQUENCE [LARGE SCALE GENOMIC DNA]</scope>
    <source>
        <strain evidence="14">Marx 270</strain>
    </source>
</reference>
<feature type="compositionally biased region" description="Low complexity" evidence="10">
    <location>
        <begin position="308"/>
        <end position="334"/>
    </location>
</feature>
<dbReference type="Pfam" id="PF10512">
    <property type="entry name" value="Borealin"/>
    <property type="match status" value="1"/>
</dbReference>
<organism evidence="13 14">
    <name type="scientific">Pisolithus tinctorius Marx 270</name>
    <dbReference type="NCBI Taxonomy" id="870435"/>
    <lineage>
        <taxon>Eukaryota</taxon>
        <taxon>Fungi</taxon>
        <taxon>Dikarya</taxon>
        <taxon>Basidiomycota</taxon>
        <taxon>Agaricomycotina</taxon>
        <taxon>Agaricomycetes</taxon>
        <taxon>Agaricomycetidae</taxon>
        <taxon>Boletales</taxon>
        <taxon>Sclerodermatineae</taxon>
        <taxon>Pisolithaceae</taxon>
        <taxon>Pisolithus</taxon>
    </lineage>
</organism>
<sequence>MKVPDLRRRYTPEEKQQLIKNLDIEVEHRVRQLEEWLAVALTNFKLHQEGLISRIPKLVRSIKMGDFADKYDGDVQACLRGLQKERLGNAEELEIDRETRKRKWAAALEESEASGSGTGTGANDGEPARALKSARMAIATPKKKGAFSNPFAAANTPGTSRNPIRVQPSPSPYKLGKPPPFIPARNTSPSKLTNGTTHHQPQRTRMPSSATFNPTMPTQAPTYPALRAPRRDESMLSVNGSPLANPYTLGLGWFAGGGEDGGDNTANQLVPLKNKGTSKEKAIGKPKGHKRVNSIVIRRDPSVVLAGSSQRSSLSLQSHSRSNSQSTIHSQSNSRTQVLAPEPSVAITPKVDPIPLPPTAVSSSSASALVSLPTKDGHLLEFDPLNTSPSALDALVGITDSAKKQAREEMARLVKEAVRKWAIE</sequence>
<dbReference type="EMBL" id="KN831950">
    <property type="protein sequence ID" value="KIO11120.1"/>
    <property type="molecule type" value="Genomic_DNA"/>
</dbReference>
<evidence type="ECO:0000256" key="5">
    <source>
        <dbReference type="ARBA" id="ARBA00022618"/>
    </source>
</evidence>
<comment type="similarity">
    <text evidence="3">Belongs to the borealin family.</text>
</comment>
<reference evidence="13 14" key="1">
    <citation type="submission" date="2014-04" db="EMBL/GenBank/DDBJ databases">
        <authorList>
            <consortium name="DOE Joint Genome Institute"/>
            <person name="Kuo A."/>
            <person name="Kohler A."/>
            <person name="Costa M.D."/>
            <person name="Nagy L.G."/>
            <person name="Floudas D."/>
            <person name="Copeland A."/>
            <person name="Barry K.W."/>
            <person name="Cichocki N."/>
            <person name="Veneault-Fourrey C."/>
            <person name="LaButti K."/>
            <person name="Lindquist E.A."/>
            <person name="Lipzen A."/>
            <person name="Lundell T."/>
            <person name="Morin E."/>
            <person name="Murat C."/>
            <person name="Sun H."/>
            <person name="Tunlid A."/>
            <person name="Henrissat B."/>
            <person name="Grigoriev I.V."/>
            <person name="Hibbett D.S."/>
            <person name="Martin F."/>
            <person name="Nordberg H.P."/>
            <person name="Cantor M.N."/>
            <person name="Hua S.X."/>
        </authorList>
    </citation>
    <scope>NUCLEOTIDE SEQUENCE [LARGE SCALE GENOMIC DNA]</scope>
    <source>
        <strain evidence="13 14">Marx 270</strain>
    </source>
</reference>
<name>A0A0C3PBN4_PISTI</name>
<dbReference type="HOGENOM" id="CLU_041191_0_0_1"/>
<evidence type="ECO:0000256" key="3">
    <source>
        <dbReference type="ARBA" id="ARBA00009914"/>
    </source>
</evidence>
<evidence type="ECO:0000313" key="14">
    <source>
        <dbReference type="Proteomes" id="UP000054217"/>
    </source>
</evidence>
<keyword evidence="6" id="KW-0498">Mitosis</keyword>
<keyword evidence="4" id="KW-0158">Chromosome</keyword>
<keyword evidence="8" id="KW-0131">Cell cycle</keyword>
<keyword evidence="9" id="KW-0137">Centromere</keyword>
<evidence type="ECO:0000256" key="7">
    <source>
        <dbReference type="ARBA" id="ARBA00023242"/>
    </source>
</evidence>
<feature type="region of interest" description="Disordered" evidence="10">
    <location>
        <begin position="106"/>
        <end position="127"/>
    </location>
</feature>
<feature type="compositionally biased region" description="Polar residues" evidence="10">
    <location>
        <begin position="185"/>
        <end position="217"/>
    </location>
</feature>
<keyword evidence="5" id="KW-0132">Cell division</keyword>
<feature type="domain" description="Borealin C-terminal" evidence="12">
    <location>
        <begin position="207"/>
        <end position="246"/>
    </location>
</feature>
<dbReference type="Proteomes" id="UP000054217">
    <property type="component" value="Unassembled WGS sequence"/>
</dbReference>
<proteinExistence type="inferred from homology"/>
<evidence type="ECO:0000256" key="8">
    <source>
        <dbReference type="ARBA" id="ARBA00023306"/>
    </source>
</evidence>
<dbReference type="Pfam" id="PF10444">
    <property type="entry name" value="Nbl1_Borealin_N"/>
    <property type="match status" value="1"/>
</dbReference>
<evidence type="ECO:0000256" key="1">
    <source>
        <dbReference type="ARBA" id="ARBA00004123"/>
    </source>
</evidence>
<evidence type="ECO:0000259" key="12">
    <source>
        <dbReference type="Pfam" id="PF10512"/>
    </source>
</evidence>
<feature type="region of interest" description="Disordered" evidence="10">
    <location>
        <begin position="141"/>
        <end position="217"/>
    </location>
</feature>
<dbReference type="GO" id="GO:0051233">
    <property type="term" value="C:spindle midzone"/>
    <property type="evidence" value="ECO:0007669"/>
    <property type="project" value="TreeGrafter"/>
</dbReference>
<dbReference type="GO" id="GO:0051301">
    <property type="term" value="P:cell division"/>
    <property type="evidence" value="ECO:0007669"/>
    <property type="project" value="UniProtKB-KW"/>
</dbReference>
<dbReference type="GO" id="GO:0000070">
    <property type="term" value="P:mitotic sister chromatid segregation"/>
    <property type="evidence" value="ECO:0007669"/>
    <property type="project" value="TreeGrafter"/>
</dbReference>
<evidence type="ECO:0000256" key="10">
    <source>
        <dbReference type="SAM" id="MobiDB-lite"/>
    </source>
</evidence>
<dbReference type="GO" id="GO:0032133">
    <property type="term" value="C:chromosome passenger complex"/>
    <property type="evidence" value="ECO:0007669"/>
    <property type="project" value="TreeGrafter"/>
</dbReference>
<keyword evidence="7" id="KW-0539">Nucleus</keyword>
<keyword evidence="14" id="KW-1185">Reference proteome</keyword>
<comment type="subcellular location">
    <subcellularLocation>
        <location evidence="2">Chromosome</location>
        <location evidence="2">Centromere</location>
    </subcellularLocation>
    <subcellularLocation>
        <location evidence="1">Nucleus</location>
    </subcellularLocation>
</comment>
<dbReference type="GO" id="GO:0000775">
    <property type="term" value="C:chromosome, centromeric region"/>
    <property type="evidence" value="ECO:0007669"/>
    <property type="project" value="UniProtKB-SubCell"/>
</dbReference>
<dbReference type="InterPro" id="IPR046466">
    <property type="entry name" value="Borealin_C"/>
</dbReference>